<evidence type="ECO:0000313" key="1">
    <source>
        <dbReference type="EMBL" id="GAJ24175.1"/>
    </source>
</evidence>
<feature type="non-terminal residue" evidence="1">
    <location>
        <position position="79"/>
    </location>
</feature>
<organism evidence="1">
    <name type="scientific">marine sediment metagenome</name>
    <dbReference type="NCBI Taxonomy" id="412755"/>
    <lineage>
        <taxon>unclassified sequences</taxon>
        <taxon>metagenomes</taxon>
        <taxon>ecological metagenomes</taxon>
    </lineage>
</organism>
<dbReference type="EMBL" id="BARW01037351">
    <property type="protein sequence ID" value="GAJ24175.1"/>
    <property type="molecule type" value="Genomic_DNA"/>
</dbReference>
<accession>X1W2R7</accession>
<protein>
    <submittedName>
        <fullName evidence="1">Uncharacterized protein</fullName>
    </submittedName>
</protein>
<sequence length="79" mass="8833">MIDAFLTDFRAISCVTKKPTMKAITIVRRNSPKIIINNIRLSEMFPISVSVKIEANITSVISKINNVDKLPSPTTLIFL</sequence>
<dbReference type="AlphaFoldDB" id="X1W2R7"/>
<comment type="caution">
    <text evidence="1">The sequence shown here is derived from an EMBL/GenBank/DDBJ whole genome shotgun (WGS) entry which is preliminary data.</text>
</comment>
<gene>
    <name evidence="1" type="ORF">S12H4_57692</name>
</gene>
<name>X1W2R7_9ZZZZ</name>
<proteinExistence type="predicted"/>
<reference evidence="1" key="1">
    <citation type="journal article" date="2014" name="Front. Microbiol.">
        <title>High frequency of phylogenetically diverse reductive dehalogenase-homologous genes in deep subseafloor sedimentary metagenomes.</title>
        <authorList>
            <person name="Kawai M."/>
            <person name="Futagami T."/>
            <person name="Toyoda A."/>
            <person name="Takaki Y."/>
            <person name="Nishi S."/>
            <person name="Hori S."/>
            <person name="Arai W."/>
            <person name="Tsubouchi T."/>
            <person name="Morono Y."/>
            <person name="Uchiyama I."/>
            <person name="Ito T."/>
            <person name="Fujiyama A."/>
            <person name="Inagaki F."/>
            <person name="Takami H."/>
        </authorList>
    </citation>
    <scope>NUCLEOTIDE SEQUENCE</scope>
    <source>
        <strain evidence="1">Expedition CK06-06</strain>
    </source>
</reference>